<dbReference type="GO" id="GO:0010181">
    <property type="term" value="F:FMN binding"/>
    <property type="evidence" value="ECO:0007669"/>
    <property type="project" value="InterPro"/>
</dbReference>
<dbReference type="PANTHER" id="PTHR37297">
    <property type="entry name" value="PROTEIN NRDI"/>
    <property type="match status" value="1"/>
</dbReference>
<dbReference type="InterPro" id="IPR029039">
    <property type="entry name" value="Flavoprotein-like_sf"/>
</dbReference>
<name>A0A380E2W6_STAAU</name>
<accession>A0A380E2W6</accession>
<dbReference type="InterPro" id="IPR004465">
    <property type="entry name" value="RNR_NrdI"/>
</dbReference>
<proteinExistence type="predicted"/>
<protein>
    <submittedName>
        <fullName evidence="1">Nrdi</fullName>
    </submittedName>
</protein>
<dbReference type="SUPFAM" id="SSF52218">
    <property type="entry name" value="Flavoproteins"/>
    <property type="match status" value="1"/>
</dbReference>
<evidence type="ECO:0000313" key="1">
    <source>
        <dbReference type="EMBL" id="SUK88503.1"/>
    </source>
</evidence>
<sequence length="63" mass="7228">MAASGNRNWGLNFAKAGRTISEEYNVPLLMKFELHGKNKDVIEFKNKVGNFNENHGREKVQSY</sequence>
<evidence type="ECO:0000313" key="2">
    <source>
        <dbReference type="Proteomes" id="UP000254502"/>
    </source>
</evidence>
<dbReference type="Pfam" id="PF07972">
    <property type="entry name" value="Flavodoxin_NdrI"/>
    <property type="match status" value="1"/>
</dbReference>
<dbReference type="Gene3D" id="3.40.50.360">
    <property type="match status" value="1"/>
</dbReference>
<gene>
    <name evidence="1" type="primary">nrdI_1</name>
    <name evidence="1" type="ORF">NCTC5664_02994</name>
</gene>
<dbReference type="PANTHER" id="PTHR37297:SF1">
    <property type="entry name" value="PROTEIN NRDI"/>
    <property type="match status" value="1"/>
</dbReference>
<dbReference type="EMBL" id="UHAQ01000003">
    <property type="protein sequence ID" value="SUK88503.1"/>
    <property type="molecule type" value="Genomic_DNA"/>
</dbReference>
<dbReference type="AlphaFoldDB" id="A0A380E2W6"/>
<reference evidence="1 2" key="1">
    <citation type="submission" date="2018-06" db="EMBL/GenBank/DDBJ databases">
        <authorList>
            <consortium name="Pathogen Informatics"/>
            <person name="Doyle S."/>
        </authorList>
    </citation>
    <scope>NUCLEOTIDE SEQUENCE [LARGE SCALE GENOMIC DNA]</scope>
    <source>
        <strain evidence="1 2">NCTC5664</strain>
    </source>
</reference>
<dbReference type="Proteomes" id="UP000254502">
    <property type="component" value="Unassembled WGS sequence"/>
</dbReference>
<organism evidence="1 2">
    <name type="scientific">Staphylococcus aureus</name>
    <dbReference type="NCBI Taxonomy" id="1280"/>
    <lineage>
        <taxon>Bacteria</taxon>
        <taxon>Bacillati</taxon>
        <taxon>Bacillota</taxon>
        <taxon>Bacilli</taxon>
        <taxon>Bacillales</taxon>
        <taxon>Staphylococcaceae</taxon>
        <taxon>Staphylococcus</taxon>
    </lineage>
</organism>